<dbReference type="OrthoDB" id="2142473at2759"/>
<dbReference type="AlphaFoldDB" id="A0A0L0HIM1"/>
<sequence length="366" mass="41057">MTLGQSRPGSDQAFPRLDSRHDTRVEKRQSTIMHKEFEAIFGKVAWEQKSPELVKRNVIQKKHVLIEFGDKEWDLDELKQAALDKTSLTTVTRSVRRILSSALLDEFLVNGALYARWNVWTLILEKSRTTHRLGALQNPRAVGLGPIARHPLFNDETLTLPQAQATRTTTLKAFSLSYCFLLLFISTHSSSPAKERLHFELVYTLAKEIIPTLLSIPSHTPMIEQDLDRLFRGGLFCGESVGVVEDAEDHYVARLLSGGLEKVLKSRPPSSRRSVVRPTSSSPRSHYSLPKHAWTAASTKSTNSDTPKDDTIDPSPPPQRRTPSKRKISLNAVRMARSPLADSVLPPPQRFLFVQTRGRGESLVGV</sequence>
<dbReference type="GeneID" id="27687285"/>
<feature type="region of interest" description="Disordered" evidence="1">
    <location>
        <begin position="1"/>
        <end position="22"/>
    </location>
</feature>
<evidence type="ECO:0000313" key="2">
    <source>
        <dbReference type="EMBL" id="KND00674.1"/>
    </source>
</evidence>
<evidence type="ECO:0000256" key="1">
    <source>
        <dbReference type="SAM" id="MobiDB-lite"/>
    </source>
</evidence>
<dbReference type="InParanoid" id="A0A0L0HIM1"/>
<organism evidence="2 3">
    <name type="scientific">Spizellomyces punctatus (strain DAOM BR117)</name>
    <dbReference type="NCBI Taxonomy" id="645134"/>
    <lineage>
        <taxon>Eukaryota</taxon>
        <taxon>Fungi</taxon>
        <taxon>Fungi incertae sedis</taxon>
        <taxon>Chytridiomycota</taxon>
        <taxon>Chytridiomycota incertae sedis</taxon>
        <taxon>Chytridiomycetes</taxon>
        <taxon>Spizellomycetales</taxon>
        <taxon>Spizellomycetaceae</taxon>
        <taxon>Spizellomyces</taxon>
    </lineage>
</organism>
<proteinExistence type="predicted"/>
<evidence type="ECO:0000313" key="3">
    <source>
        <dbReference type="Proteomes" id="UP000053201"/>
    </source>
</evidence>
<keyword evidence="3" id="KW-1185">Reference proteome</keyword>
<dbReference type="RefSeq" id="XP_016608713.1">
    <property type="nucleotide sequence ID" value="XM_016752044.1"/>
</dbReference>
<dbReference type="Proteomes" id="UP000053201">
    <property type="component" value="Unassembled WGS sequence"/>
</dbReference>
<feature type="compositionally biased region" description="Low complexity" evidence="1">
    <location>
        <begin position="266"/>
        <end position="285"/>
    </location>
</feature>
<dbReference type="EMBL" id="KQ257455">
    <property type="protein sequence ID" value="KND00674.1"/>
    <property type="molecule type" value="Genomic_DNA"/>
</dbReference>
<dbReference type="VEuPathDB" id="FungiDB:SPPG_03797"/>
<feature type="region of interest" description="Disordered" evidence="1">
    <location>
        <begin position="264"/>
        <end position="329"/>
    </location>
</feature>
<feature type="compositionally biased region" description="Polar residues" evidence="1">
    <location>
        <begin position="296"/>
        <end position="305"/>
    </location>
</feature>
<gene>
    <name evidence="2" type="ORF">SPPG_03797</name>
</gene>
<protein>
    <submittedName>
        <fullName evidence="2">Uncharacterized protein</fullName>
    </submittedName>
</protein>
<accession>A0A0L0HIM1</accession>
<reference evidence="2 3" key="1">
    <citation type="submission" date="2009-08" db="EMBL/GenBank/DDBJ databases">
        <title>The Genome Sequence of Spizellomyces punctatus strain DAOM BR117.</title>
        <authorList>
            <consortium name="The Broad Institute Genome Sequencing Platform"/>
            <person name="Russ C."/>
            <person name="Cuomo C."/>
            <person name="Shea T."/>
            <person name="Young S.K."/>
            <person name="Zeng Q."/>
            <person name="Koehrsen M."/>
            <person name="Haas B."/>
            <person name="Borodovsky M."/>
            <person name="Guigo R."/>
            <person name="Alvarado L."/>
            <person name="Berlin A."/>
            <person name="Bochicchio J."/>
            <person name="Borenstein D."/>
            <person name="Chapman S."/>
            <person name="Chen Z."/>
            <person name="Engels R."/>
            <person name="Freedman E."/>
            <person name="Gellesch M."/>
            <person name="Goldberg J."/>
            <person name="Griggs A."/>
            <person name="Gujja S."/>
            <person name="Heiman D."/>
            <person name="Hepburn T."/>
            <person name="Howarth C."/>
            <person name="Jen D."/>
            <person name="Larson L."/>
            <person name="Lewis B."/>
            <person name="Mehta T."/>
            <person name="Park D."/>
            <person name="Pearson M."/>
            <person name="Roberts A."/>
            <person name="Saif S."/>
            <person name="Shenoy N."/>
            <person name="Sisk P."/>
            <person name="Stolte C."/>
            <person name="Sykes S."/>
            <person name="Thomson T."/>
            <person name="Walk T."/>
            <person name="White J."/>
            <person name="Yandava C."/>
            <person name="Burger G."/>
            <person name="Gray M.W."/>
            <person name="Holland P.W.H."/>
            <person name="King N."/>
            <person name="Lang F.B.F."/>
            <person name="Roger A.J."/>
            <person name="Ruiz-Trillo I."/>
            <person name="Lander E."/>
            <person name="Nusbaum C."/>
        </authorList>
    </citation>
    <scope>NUCLEOTIDE SEQUENCE [LARGE SCALE GENOMIC DNA]</scope>
    <source>
        <strain evidence="2 3">DAOM BR117</strain>
    </source>
</reference>
<name>A0A0L0HIM1_SPIPD</name>